<dbReference type="SUPFAM" id="SSF55486">
    <property type="entry name" value="Metalloproteases ('zincins'), catalytic domain"/>
    <property type="match status" value="1"/>
</dbReference>
<dbReference type="FunFam" id="3.40.390.10:FF:000015">
    <property type="entry name" value="Meprin A subunit"/>
    <property type="match status" value="1"/>
</dbReference>
<protein>
    <recommendedName>
        <fullName evidence="11">Metalloendopeptidase</fullName>
        <ecNumber evidence="11">3.4.24.-</ecNumber>
    </recommendedName>
</protein>
<accession>A0AAJ7T0D6</accession>
<feature type="region of interest" description="Disordered" evidence="12">
    <location>
        <begin position="311"/>
        <end position="338"/>
    </location>
</feature>
<gene>
    <name evidence="16" type="primary">LOC116941275</name>
</gene>
<comment type="caution">
    <text evidence="10">Lacks conserved residue(s) required for the propagation of feature annotation.</text>
</comment>
<dbReference type="InterPro" id="IPR001506">
    <property type="entry name" value="Peptidase_M12A"/>
</dbReference>
<evidence type="ECO:0000256" key="3">
    <source>
        <dbReference type="ARBA" id="ARBA00022729"/>
    </source>
</evidence>
<evidence type="ECO:0000256" key="2">
    <source>
        <dbReference type="ARBA" id="ARBA00022723"/>
    </source>
</evidence>
<feature type="active site" evidence="10">
    <location>
        <position position="179"/>
    </location>
</feature>
<evidence type="ECO:0000256" key="4">
    <source>
        <dbReference type="ARBA" id="ARBA00022801"/>
    </source>
</evidence>
<keyword evidence="15" id="KW-1185">Reference proteome</keyword>
<dbReference type="InterPro" id="IPR024079">
    <property type="entry name" value="MetalloPept_cat_dom_sf"/>
</dbReference>
<evidence type="ECO:0000256" key="7">
    <source>
        <dbReference type="ARBA" id="ARBA00023145"/>
    </source>
</evidence>
<dbReference type="SUPFAM" id="SSF49899">
    <property type="entry name" value="Concanavalin A-like lectins/glucanases"/>
    <property type="match status" value="1"/>
</dbReference>
<dbReference type="EC" id="3.4.24.-" evidence="11"/>
<feature type="compositionally biased region" description="Polar residues" evidence="12">
    <location>
        <begin position="433"/>
        <end position="462"/>
    </location>
</feature>
<dbReference type="GO" id="GO:0004222">
    <property type="term" value="F:metalloendopeptidase activity"/>
    <property type="evidence" value="ECO:0007669"/>
    <property type="project" value="UniProtKB-UniRule"/>
</dbReference>
<dbReference type="GO" id="GO:0008270">
    <property type="term" value="F:zinc ion binding"/>
    <property type="evidence" value="ECO:0007669"/>
    <property type="project" value="UniProtKB-UniRule"/>
</dbReference>
<evidence type="ECO:0000256" key="10">
    <source>
        <dbReference type="PROSITE-ProRule" id="PRU01211"/>
    </source>
</evidence>
<comment type="cofactor">
    <cofactor evidence="10 11">
        <name>Zn(2+)</name>
        <dbReference type="ChEBI" id="CHEBI:29105"/>
    </cofactor>
    <text evidence="10 11">Binds 1 zinc ion per subunit.</text>
</comment>
<dbReference type="Gene3D" id="3.40.390.10">
    <property type="entry name" value="Collagenase (Catalytic Domain)"/>
    <property type="match status" value="1"/>
</dbReference>
<feature type="compositionally biased region" description="Polar residues" evidence="12">
    <location>
        <begin position="311"/>
        <end position="322"/>
    </location>
</feature>
<feature type="compositionally biased region" description="Low complexity" evidence="12">
    <location>
        <begin position="324"/>
        <end position="338"/>
    </location>
</feature>
<dbReference type="Pfam" id="PF01400">
    <property type="entry name" value="Astacin"/>
    <property type="match status" value="1"/>
</dbReference>
<dbReference type="InterPro" id="IPR006026">
    <property type="entry name" value="Peptidase_Metallo"/>
</dbReference>
<evidence type="ECO:0000259" key="13">
    <source>
        <dbReference type="PROSITE" id="PS50060"/>
    </source>
</evidence>
<keyword evidence="2 10" id="KW-0479">Metal-binding</keyword>
<dbReference type="RefSeq" id="XP_032808036.1">
    <property type="nucleotide sequence ID" value="XM_032952145.1"/>
</dbReference>
<keyword evidence="1 10" id="KW-0645">Protease</keyword>
<dbReference type="CTD" id="431705"/>
<dbReference type="PANTHER" id="PTHR10127">
    <property type="entry name" value="DISCOIDIN, CUB, EGF, LAMININ , AND ZINC METALLOPROTEASE DOMAIN CONTAINING"/>
    <property type="match status" value="1"/>
</dbReference>
<keyword evidence="5 10" id="KW-0862">Zinc</keyword>
<dbReference type="GeneID" id="116941275"/>
<dbReference type="SMART" id="SM00235">
    <property type="entry name" value="ZnMc"/>
    <property type="match status" value="1"/>
</dbReference>
<feature type="compositionally biased region" description="Polar residues" evidence="12">
    <location>
        <begin position="482"/>
        <end position="495"/>
    </location>
</feature>
<proteinExistence type="predicted"/>
<dbReference type="PROSITE" id="PS51864">
    <property type="entry name" value="ASTACIN"/>
    <property type="match status" value="1"/>
</dbReference>
<dbReference type="AlphaFoldDB" id="A0AAJ7T0D6"/>
<feature type="signal peptide" evidence="11">
    <location>
        <begin position="1"/>
        <end position="28"/>
    </location>
</feature>
<evidence type="ECO:0000313" key="16">
    <source>
        <dbReference type="RefSeq" id="XP_032808036.1"/>
    </source>
</evidence>
<evidence type="ECO:0000313" key="15">
    <source>
        <dbReference type="Proteomes" id="UP001318040"/>
    </source>
</evidence>
<reference evidence="16" key="1">
    <citation type="submission" date="2025-08" db="UniProtKB">
        <authorList>
            <consortium name="RefSeq"/>
        </authorList>
    </citation>
    <scope>IDENTIFICATION</scope>
    <source>
        <tissue evidence="16">Sperm</tissue>
    </source>
</reference>
<evidence type="ECO:0000256" key="12">
    <source>
        <dbReference type="SAM" id="MobiDB-lite"/>
    </source>
</evidence>
<feature type="binding site" evidence="10">
    <location>
        <position position="188"/>
    </location>
    <ligand>
        <name>Zn(2+)</name>
        <dbReference type="ChEBI" id="CHEBI:29105"/>
        <note>catalytic</note>
    </ligand>
</feature>
<dbReference type="Gene3D" id="2.60.120.200">
    <property type="match status" value="1"/>
</dbReference>
<feature type="domain" description="Peptidase M12A" evidence="14">
    <location>
        <begin position="83"/>
        <end position="278"/>
    </location>
</feature>
<dbReference type="GO" id="GO:0006508">
    <property type="term" value="P:proteolysis"/>
    <property type="evidence" value="ECO:0007669"/>
    <property type="project" value="UniProtKB-KW"/>
</dbReference>
<feature type="binding site" evidence="10">
    <location>
        <position position="178"/>
    </location>
    <ligand>
        <name>Zn(2+)</name>
        <dbReference type="ChEBI" id="CHEBI:29105"/>
        <note>catalytic</note>
    </ligand>
</feature>
<name>A0AAJ7T0D6_PETMA</name>
<evidence type="ECO:0000259" key="14">
    <source>
        <dbReference type="PROSITE" id="PS51864"/>
    </source>
</evidence>
<feature type="compositionally biased region" description="Polar residues" evidence="12">
    <location>
        <begin position="503"/>
        <end position="521"/>
    </location>
</feature>
<evidence type="ECO:0000256" key="6">
    <source>
        <dbReference type="ARBA" id="ARBA00023049"/>
    </source>
</evidence>
<feature type="compositionally biased region" description="Low complexity" evidence="12">
    <location>
        <begin position="380"/>
        <end position="390"/>
    </location>
</feature>
<keyword evidence="7" id="KW-0865">Zymogen</keyword>
<feature type="region of interest" description="Disordered" evidence="12">
    <location>
        <begin position="380"/>
        <end position="399"/>
    </location>
</feature>
<dbReference type="InterPro" id="IPR013320">
    <property type="entry name" value="ConA-like_dom_sf"/>
</dbReference>
<dbReference type="PROSITE" id="PS50060">
    <property type="entry name" value="MAM_2"/>
    <property type="match status" value="1"/>
</dbReference>
<keyword evidence="4 10" id="KW-0378">Hydrolase</keyword>
<feature type="chain" id="PRO_5042317553" description="Metalloendopeptidase" evidence="11">
    <location>
        <begin position="29"/>
        <end position="737"/>
    </location>
</feature>
<dbReference type="GO" id="GO:0016020">
    <property type="term" value="C:membrane"/>
    <property type="evidence" value="ECO:0007669"/>
    <property type="project" value="InterPro"/>
</dbReference>
<dbReference type="Pfam" id="PF00629">
    <property type="entry name" value="MAM"/>
    <property type="match status" value="1"/>
</dbReference>
<dbReference type="PANTHER" id="PTHR10127:SF780">
    <property type="entry name" value="METALLOENDOPEPTIDASE"/>
    <property type="match status" value="1"/>
</dbReference>
<dbReference type="PRINTS" id="PR00480">
    <property type="entry name" value="ASTACIN"/>
</dbReference>
<evidence type="ECO:0000256" key="8">
    <source>
        <dbReference type="ARBA" id="ARBA00023157"/>
    </source>
</evidence>
<keyword evidence="9" id="KW-0325">Glycoprotein</keyword>
<evidence type="ECO:0000256" key="11">
    <source>
        <dbReference type="RuleBase" id="RU361183"/>
    </source>
</evidence>
<feature type="domain" description="MAM" evidence="13">
    <location>
        <begin position="554"/>
        <end position="719"/>
    </location>
</feature>
<dbReference type="SMART" id="SM00137">
    <property type="entry name" value="MAM"/>
    <property type="match status" value="1"/>
</dbReference>
<dbReference type="InterPro" id="IPR000998">
    <property type="entry name" value="MAM_dom"/>
</dbReference>
<sequence>MMTGGRSVKVAASPLVLALLALLAQGLAQVPSVGNRRLERVLHEKRSAELDTIFEINKPLIFNEYSRATFLVEADIMSPLTRNAIANLGFKWAKSEDGNVYIPYEMYNRYEPEQQRVIQEAMNEFNYRTCVRFVPRDNEADYLAFYPVMGCYSLMGHHRGMQIVSLDERCLQKGIIQHELLHSLGFWHEQARSDRDQFVSVQWDDIIPGYEHNFNKEQTNNLDTPYDYGSLLHYNRFAFTKNRRPTLVPTPETNVTLGQREKLSDQDVYKVNRFYACRKHLEGAIPENKMDKNVTTSTSNSSSSHIEITIGNDNAALTTPPRNVSDSTGSSVSDSVGSSALPVNVATSEYASQPLSPPGGTPSQVLLSSTMITSLTTIPSSATIPSSTTAGLDESAATETTCSQDVTSLPVPAGHVTGTATAKNTTAMITSSASKISLSDPSPSTRSAHDTASQSAVPQTTELPGVEDTAKPDATMLPVDSFGSTDYATGRTTLKSHPIARPATTTSGDQQPLTTNGRTQPTTPPGHRVTGRTRNFSLRHLLPRSAPLAVLDEALCEFETSSQCPWAQSIADDFDWMLALGSTPSWNTGPRADHTLGRCGTRTGHYLYTEASYPREDGQTAVLTSPLFRGPKCMTFWYHMRGASMGTLSVRLESTDGTDRPVLWSASGDRGNAWLYAELGIFVPPRQLFKLHLEGVLGSGFQGDAAVDDVLVSCGSCGKARQWQQQRRPGCDGDSRP</sequence>
<dbReference type="CDD" id="cd06263">
    <property type="entry name" value="MAM"/>
    <property type="match status" value="1"/>
</dbReference>
<organism evidence="15 16">
    <name type="scientific">Petromyzon marinus</name>
    <name type="common">Sea lamprey</name>
    <dbReference type="NCBI Taxonomy" id="7757"/>
    <lineage>
        <taxon>Eukaryota</taxon>
        <taxon>Metazoa</taxon>
        <taxon>Chordata</taxon>
        <taxon>Craniata</taxon>
        <taxon>Vertebrata</taxon>
        <taxon>Cyclostomata</taxon>
        <taxon>Hyperoartia</taxon>
        <taxon>Petromyzontiformes</taxon>
        <taxon>Petromyzontidae</taxon>
        <taxon>Petromyzon</taxon>
    </lineage>
</organism>
<keyword evidence="3 11" id="KW-0732">Signal</keyword>
<dbReference type="Proteomes" id="UP001318040">
    <property type="component" value="Chromosome 11"/>
</dbReference>
<keyword evidence="6 10" id="KW-0482">Metalloprotease</keyword>
<dbReference type="KEGG" id="pmrn:116941275"/>
<feature type="binding site" evidence="10">
    <location>
        <position position="182"/>
    </location>
    <ligand>
        <name>Zn(2+)</name>
        <dbReference type="ChEBI" id="CHEBI:29105"/>
        <note>catalytic</note>
    </ligand>
</feature>
<feature type="region of interest" description="Disordered" evidence="12">
    <location>
        <begin position="433"/>
        <end position="532"/>
    </location>
</feature>
<evidence type="ECO:0000256" key="5">
    <source>
        <dbReference type="ARBA" id="ARBA00022833"/>
    </source>
</evidence>
<keyword evidence="8" id="KW-1015">Disulfide bond</keyword>
<evidence type="ECO:0000256" key="9">
    <source>
        <dbReference type="ARBA" id="ARBA00023180"/>
    </source>
</evidence>
<evidence type="ECO:0000256" key="1">
    <source>
        <dbReference type="ARBA" id="ARBA00022670"/>
    </source>
</evidence>